<evidence type="ECO:0000313" key="2">
    <source>
        <dbReference type="EMBL" id="KYM84118.1"/>
    </source>
</evidence>
<evidence type="ECO:0000313" key="3">
    <source>
        <dbReference type="Proteomes" id="UP000078540"/>
    </source>
</evidence>
<feature type="region of interest" description="Disordered" evidence="1">
    <location>
        <begin position="134"/>
        <end position="167"/>
    </location>
</feature>
<accession>A0A195BIH5</accession>
<feature type="compositionally biased region" description="Basic and acidic residues" evidence="1">
    <location>
        <begin position="145"/>
        <end position="157"/>
    </location>
</feature>
<dbReference type="Proteomes" id="UP000078540">
    <property type="component" value="Unassembled WGS sequence"/>
</dbReference>
<gene>
    <name evidence="2" type="ORF">ALC53_05495</name>
</gene>
<reference evidence="2 3" key="1">
    <citation type="submission" date="2015-09" db="EMBL/GenBank/DDBJ databases">
        <title>Atta colombica WGS genome.</title>
        <authorList>
            <person name="Nygaard S."/>
            <person name="Hu H."/>
            <person name="Boomsma J."/>
            <person name="Zhang G."/>
        </authorList>
    </citation>
    <scope>NUCLEOTIDE SEQUENCE [LARGE SCALE GENOMIC DNA]</scope>
    <source>
        <strain evidence="2">Treedump-2</strain>
        <tissue evidence="2">Whole body</tissue>
    </source>
</reference>
<proteinExistence type="predicted"/>
<keyword evidence="3" id="KW-1185">Reference proteome</keyword>
<evidence type="ECO:0000256" key="1">
    <source>
        <dbReference type="SAM" id="MobiDB-lite"/>
    </source>
</evidence>
<name>A0A195BIH5_9HYME</name>
<dbReference type="AlphaFoldDB" id="A0A195BIH5"/>
<organism evidence="2 3">
    <name type="scientific">Atta colombica</name>
    <dbReference type="NCBI Taxonomy" id="520822"/>
    <lineage>
        <taxon>Eukaryota</taxon>
        <taxon>Metazoa</taxon>
        <taxon>Ecdysozoa</taxon>
        <taxon>Arthropoda</taxon>
        <taxon>Hexapoda</taxon>
        <taxon>Insecta</taxon>
        <taxon>Pterygota</taxon>
        <taxon>Neoptera</taxon>
        <taxon>Endopterygota</taxon>
        <taxon>Hymenoptera</taxon>
        <taxon>Apocrita</taxon>
        <taxon>Aculeata</taxon>
        <taxon>Formicoidea</taxon>
        <taxon>Formicidae</taxon>
        <taxon>Myrmicinae</taxon>
        <taxon>Atta</taxon>
    </lineage>
</organism>
<dbReference type="EMBL" id="KQ976467">
    <property type="protein sequence ID" value="KYM84118.1"/>
    <property type="molecule type" value="Genomic_DNA"/>
</dbReference>
<sequence>MIFAEVASRVGLLGKVNLPRELSERARSTCETMPNIFFRIPVISLTIPWGLSLFLRRLLHPQVPWHMLLAANSAQSLAASESLGRPSCRFQVDAKCLQVEDTCKSKHSEGVKFHSKKQLTYYLLFLKDIGSSSLGHRENSRRKKFENGETLRREGRKSQAQGGSRFPFPGTWSRNLLIHEHNKVIIVIRECQTREWRNYETATAWNKEKSRKGKKEIKEAAVRCRHLDHGTHFASLISRKDSVRVTGVFRLQGLLGTRGSSPVSYEKNLKDDNDNFLEFIPLVTIIMFITRNNNMQAGPAVINSSGRARFKNQEMQQRADIIDHTKVMNQYIAGNAFCLRGTFLLRQPYLPSDSRAILARRRCAADAFRTLVAFLCPLSPLSPRFSRSSSFHHAFRFLFSIFTSGSSGCHGGERELKSEQHRDDITSDDATEVRKVTARVDVKCLFSRVEGVPASSPRAVLPHESVLSRRAVTSLRGSPRESQN</sequence>
<protein>
    <submittedName>
        <fullName evidence="2">Uncharacterized protein</fullName>
    </submittedName>
</protein>